<accession>A0A401ZA02</accession>
<dbReference type="SUPFAM" id="SSF51430">
    <property type="entry name" value="NAD(P)-linked oxidoreductase"/>
    <property type="match status" value="1"/>
</dbReference>
<dbReference type="PANTHER" id="PTHR22604:SF105">
    <property type="entry name" value="TRANS-1,2-DIHYDROBENZENE-1,2-DIOL DEHYDROGENASE"/>
    <property type="match status" value="1"/>
</dbReference>
<feature type="domain" description="GFO/IDH/MocA-like oxidoreductase" evidence="5">
    <location>
        <begin position="133"/>
        <end position="256"/>
    </location>
</feature>
<protein>
    <submittedName>
        <fullName evidence="6">Oxidoreductase</fullName>
    </submittedName>
</protein>
<reference evidence="7" key="1">
    <citation type="submission" date="2018-12" db="EMBL/GenBank/DDBJ databases">
        <title>Tengunoibacter tsumagoiensis gen. nov., sp. nov., Dictyobacter kobayashii sp. nov., D. alpinus sp. nov., and D. joshuensis sp. nov. and description of Dictyobacteraceae fam. nov. within the order Ktedonobacterales isolated from Tengu-no-mugimeshi.</title>
        <authorList>
            <person name="Wang C.M."/>
            <person name="Zheng Y."/>
            <person name="Sakai Y."/>
            <person name="Toyoda A."/>
            <person name="Minakuchi Y."/>
            <person name="Abe K."/>
            <person name="Yokota A."/>
            <person name="Yabe S."/>
        </authorList>
    </citation>
    <scope>NUCLEOTIDE SEQUENCE [LARGE SCALE GENOMIC DNA]</scope>
    <source>
        <strain evidence="7">S-27</strain>
    </source>
</reference>
<dbReference type="InterPro" id="IPR023210">
    <property type="entry name" value="NADP_OxRdtase_dom"/>
</dbReference>
<evidence type="ECO:0000259" key="4">
    <source>
        <dbReference type="Pfam" id="PF01408"/>
    </source>
</evidence>
<dbReference type="InterPro" id="IPR000683">
    <property type="entry name" value="Gfo/Idh/MocA-like_OxRdtase_N"/>
</dbReference>
<feature type="domain" description="Gfo/Idh/MocA-like oxidoreductase N-terminal" evidence="4">
    <location>
        <begin position="6"/>
        <end position="123"/>
    </location>
</feature>
<evidence type="ECO:0000259" key="3">
    <source>
        <dbReference type="Pfam" id="PF00248"/>
    </source>
</evidence>
<dbReference type="Proteomes" id="UP000287224">
    <property type="component" value="Unassembled WGS sequence"/>
</dbReference>
<dbReference type="RefSeq" id="WP_126594946.1">
    <property type="nucleotide sequence ID" value="NZ_BIFQ01000001.1"/>
</dbReference>
<comment type="caution">
    <text evidence="6">The sequence shown here is derived from an EMBL/GenBank/DDBJ whole genome shotgun (WGS) entry which is preliminary data.</text>
</comment>
<dbReference type="OrthoDB" id="9783105at2"/>
<dbReference type="AlphaFoldDB" id="A0A401ZA02"/>
<gene>
    <name evidence="6" type="ORF">KDAU_10330</name>
</gene>
<dbReference type="Pfam" id="PF01408">
    <property type="entry name" value="GFO_IDH_MocA"/>
    <property type="match status" value="1"/>
</dbReference>
<feature type="domain" description="NADP-dependent oxidoreductase" evidence="3">
    <location>
        <begin position="382"/>
        <end position="658"/>
    </location>
</feature>
<dbReference type="Pfam" id="PF22725">
    <property type="entry name" value="GFO_IDH_MocA_C3"/>
    <property type="match status" value="1"/>
</dbReference>
<comment type="similarity">
    <text evidence="1">Belongs to the Gfo/Idh/MocA family.</text>
</comment>
<dbReference type="Gene3D" id="3.40.50.720">
    <property type="entry name" value="NAD(P)-binding Rossmann-like Domain"/>
    <property type="match status" value="1"/>
</dbReference>
<dbReference type="InterPro" id="IPR050984">
    <property type="entry name" value="Gfo/Idh/MocA_domain"/>
</dbReference>
<dbReference type="Gene3D" id="3.20.20.100">
    <property type="entry name" value="NADP-dependent oxidoreductase domain"/>
    <property type="match status" value="1"/>
</dbReference>
<dbReference type="SUPFAM" id="SSF51735">
    <property type="entry name" value="NAD(P)-binding Rossmann-fold domains"/>
    <property type="match status" value="1"/>
</dbReference>
<dbReference type="PANTHER" id="PTHR22604">
    <property type="entry name" value="OXIDOREDUCTASES"/>
    <property type="match status" value="1"/>
</dbReference>
<dbReference type="InterPro" id="IPR055170">
    <property type="entry name" value="GFO_IDH_MocA-like_dom"/>
</dbReference>
<keyword evidence="7" id="KW-1185">Reference proteome</keyword>
<dbReference type="InterPro" id="IPR036291">
    <property type="entry name" value="NAD(P)-bd_dom_sf"/>
</dbReference>
<evidence type="ECO:0000313" key="6">
    <source>
        <dbReference type="EMBL" id="GCE03704.1"/>
    </source>
</evidence>
<dbReference type="SUPFAM" id="SSF55347">
    <property type="entry name" value="Glyceraldehyde-3-phosphate dehydrogenase-like, C-terminal domain"/>
    <property type="match status" value="1"/>
</dbReference>
<proteinExistence type="inferred from homology"/>
<evidence type="ECO:0000313" key="7">
    <source>
        <dbReference type="Proteomes" id="UP000287224"/>
    </source>
</evidence>
<sequence>MSQTLTWGILGAGNIAGVFAKGVASSKTGKLLAVGSRTQEAADRFGDKWNVPRRYSSYSDLLADKDVQAVYISTPHPMHAEWAIKAAEAGKHILCEKPIALNHAEAMAIVEAAQRNDVFLMEAYMYRGHPQIAKLVELIREGAIGDVRVIQASFAFNAGYNLDSRLLKDTLGGGGILDVGGYCTSLARLVAGAATGKPFADPTKVTATGHIGEESHVDEYTVASLAFPGGIIAELLTGVRVNAENEIRVYGSEGSLTIPPPWNPRAGQTTKVIVKRNNGEVAEHSFETEDLYGLEADTVAEYLAERQSPTMSWEDTLGNMRTLDQWRAAIGLTYPFEHPQGPDQHLPVHKRPLKVRPQSIMKYGRIEGVEKPVSRLVMGVDNQVNWPHSSVMFDDFIEQGGNCFDSAYIYGGGLCEKILGQWIKSRGLREQVVILDKGAHTPHCNPQALASQFLQSLDRLQTDYVDIYMMHRDNTDIPVGEFITVLNEHKNAGRMRVFGASNWSIERLQEANDWAAAHGMSGFSAISNNFSLARMVDPVWAGCIAASDPKSRAWLEKTQMPIMPWSSQARGFFTGRAHPDDHSDAELVRCWYSEDNFKRLERVQQMAKERRVLPINIALAYVLNQPFPTFPLIGPRQLSETRTSLPALTVELTPEEVRWLNLED</sequence>
<evidence type="ECO:0000256" key="1">
    <source>
        <dbReference type="ARBA" id="ARBA00010928"/>
    </source>
</evidence>
<evidence type="ECO:0000256" key="2">
    <source>
        <dbReference type="ARBA" id="ARBA00023002"/>
    </source>
</evidence>
<organism evidence="6 7">
    <name type="scientific">Dictyobacter aurantiacus</name>
    <dbReference type="NCBI Taxonomy" id="1936993"/>
    <lineage>
        <taxon>Bacteria</taxon>
        <taxon>Bacillati</taxon>
        <taxon>Chloroflexota</taxon>
        <taxon>Ktedonobacteria</taxon>
        <taxon>Ktedonobacterales</taxon>
        <taxon>Dictyobacteraceae</taxon>
        <taxon>Dictyobacter</taxon>
    </lineage>
</organism>
<dbReference type="EMBL" id="BIFQ01000001">
    <property type="protein sequence ID" value="GCE03704.1"/>
    <property type="molecule type" value="Genomic_DNA"/>
</dbReference>
<dbReference type="GO" id="GO:0016491">
    <property type="term" value="F:oxidoreductase activity"/>
    <property type="evidence" value="ECO:0007669"/>
    <property type="project" value="UniProtKB-KW"/>
</dbReference>
<keyword evidence="2" id="KW-0560">Oxidoreductase</keyword>
<dbReference type="Pfam" id="PF00248">
    <property type="entry name" value="Aldo_ket_red"/>
    <property type="match status" value="1"/>
</dbReference>
<dbReference type="CDD" id="cd19082">
    <property type="entry name" value="AKR_AKR10A1_2"/>
    <property type="match status" value="1"/>
</dbReference>
<dbReference type="Gene3D" id="3.30.360.10">
    <property type="entry name" value="Dihydrodipicolinate Reductase, domain 2"/>
    <property type="match status" value="1"/>
</dbReference>
<evidence type="ECO:0000259" key="5">
    <source>
        <dbReference type="Pfam" id="PF22725"/>
    </source>
</evidence>
<dbReference type="InterPro" id="IPR036812">
    <property type="entry name" value="NAD(P)_OxRdtase_dom_sf"/>
</dbReference>
<name>A0A401ZA02_9CHLR</name>
<dbReference type="GO" id="GO:0000166">
    <property type="term" value="F:nucleotide binding"/>
    <property type="evidence" value="ECO:0007669"/>
    <property type="project" value="InterPro"/>
</dbReference>